<reference evidence="2" key="1">
    <citation type="journal article" date="2019" name="Int. J. Syst. Evol. Microbiol.">
        <title>The Global Catalogue of Microorganisms (GCM) 10K type strain sequencing project: providing services to taxonomists for standard genome sequencing and annotation.</title>
        <authorList>
            <consortium name="The Broad Institute Genomics Platform"/>
            <consortium name="The Broad Institute Genome Sequencing Center for Infectious Disease"/>
            <person name="Wu L."/>
            <person name="Ma J."/>
        </authorList>
    </citation>
    <scope>NUCLEOTIDE SEQUENCE [LARGE SCALE GENOMIC DNA]</scope>
    <source>
        <strain evidence="2">JCM 17106</strain>
    </source>
</reference>
<gene>
    <name evidence="1" type="ORF">GCM10022393_26420</name>
</gene>
<name>A0ABP6UQ19_9FLAO</name>
<sequence>MRNVSLCFLCCLHFITGYTQEKKYHIDSDYTIEIIEKLEEVPIVYEVIQKKITTTVYEELKKKTTAYTELEKAIKKLENDSIRNTNLYHKQEKKYQQILKISTHINNFLSSKESHQMKKKHLIKAQKIADKYHLNTLIYADDAINPTKKSQFFILEKKSLDLKIHLKKIIWSLEKKNPKPVLDFVKLDNKIKNLRKQISLTAPFEIVATPKKIKKSALFIGIPTDLSNLSGNFKKNSNLYYIMSQNSGTLLNNQLVAKDNIIKAKIFKNHILASKHNTLINNIENDKLYLIEADFFNIINRSKEYLPSQNKVSSKVSKIDNNGEITYPIKKYESMIMKCKELTAKLKKHNKIRKNSTMTLAQRTAWKKDLSEATSLHKEIEKFSSIYQKEKYPVQKYTNRKILNDYKSFNETLSNSIKYTSF</sequence>
<dbReference type="Proteomes" id="UP001500459">
    <property type="component" value="Unassembled WGS sequence"/>
</dbReference>
<evidence type="ECO:0000313" key="2">
    <source>
        <dbReference type="Proteomes" id="UP001500459"/>
    </source>
</evidence>
<protein>
    <submittedName>
        <fullName evidence="1">Uncharacterized protein</fullName>
    </submittedName>
</protein>
<organism evidence="1 2">
    <name type="scientific">Aquimarina addita</name>
    <dbReference type="NCBI Taxonomy" id="870485"/>
    <lineage>
        <taxon>Bacteria</taxon>
        <taxon>Pseudomonadati</taxon>
        <taxon>Bacteroidota</taxon>
        <taxon>Flavobacteriia</taxon>
        <taxon>Flavobacteriales</taxon>
        <taxon>Flavobacteriaceae</taxon>
        <taxon>Aquimarina</taxon>
    </lineage>
</organism>
<evidence type="ECO:0000313" key="1">
    <source>
        <dbReference type="EMBL" id="GAA3511359.1"/>
    </source>
</evidence>
<accession>A0ABP6UQ19</accession>
<keyword evidence="2" id="KW-1185">Reference proteome</keyword>
<comment type="caution">
    <text evidence="1">The sequence shown here is derived from an EMBL/GenBank/DDBJ whole genome shotgun (WGS) entry which is preliminary data.</text>
</comment>
<dbReference type="RefSeq" id="WP_344928127.1">
    <property type="nucleotide sequence ID" value="NZ_BAABCW010000010.1"/>
</dbReference>
<proteinExistence type="predicted"/>
<dbReference type="EMBL" id="BAABCW010000010">
    <property type="protein sequence ID" value="GAA3511359.1"/>
    <property type="molecule type" value="Genomic_DNA"/>
</dbReference>